<name>A0ACC1CDE5_9ROSI</name>
<protein>
    <submittedName>
        <fullName evidence="1">Uncharacterized protein</fullName>
    </submittedName>
</protein>
<proteinExistence type="predicted"/>
<accession>A0ACC1CDE5</accession>
<dbReference type="Proteomes" id="UP001164250">
    <property type="component" value="Chromosome 1"/>
</dbReference>
<reference evidence="2" key="1">
    <citation type="journal article" date="2023" name="G3 (Bethesda)">
        <title>Genome assembly and association tests identify interacting loci associated with vigor, precocity, and sex in interspecific pistachio rootstocks.</title>
        <authorList>
            <person name="Palmer W."/>
            <person name="Jacygrad E."/>
            <person name="Sagayaradj S."/>
            <person name="Cavanaugh K."/>
            <person name="Han R."/>
            <person name="Bertier L."/>
            <person name="Beede B."/>
            <person name="Kafkas S."/>
            <person name="Golino D."/>
            <person name="Preece J."/>
            <person name="Michelmore R."/>
        </authorList>
    </citation>
    <scope>NUCLEOTIDE SEQUENCE [LARGE SCALE GENOMIC DNA]</scope>
</reference>
<gene>
    <name evidence="1" type="ORF">Patl1_02308</name>
</gene>
<sequence>MNECDVVYYSNPTSPGDGYRSAVGRLFFKAKEMGPVVEALDIVKNSVSFTALGFLDGEVSFKVGGLEFQYGAESEVKLHITCIDEKIRLGLGSEGSLFVFQRYNERAAKDAKEGNEGGRKG</sequence>
<keyword evidence="2" id="KW-1185">Reference proteome</keyword>
<organism evidence="1 2">
    <name type="scientific">Pistacia atlantica</name>
    <dbReference type="NCBI Taxonomy" id="434234"/>
    <lineage>
        <taxon>Eukaryota</taxon>
        <taxon>Viridiplantae</taxon>
        <taxon>Streptophyta</taxon>
        <taxon>Embryophyta</taxon>
        <taxon>Tracheophyta</taxon>
        <taxon>Spermatophyta</taxon>
        <taxon>Magnoliopsida</taxon>
        <taxon>eudicotyledons</taxon>
        <taxon>Gunneridae</taxon>
        <taxon>Pentapetalae</taxon>
        <taxon>rosids</taxon>
        <taxon>malvids</taxon>
        <taxon>Sapindales</taxon>
        <taxon>Anacardiaceae</taxon>
        <taxon>Pistacia</taxon>
    </lineage>
</organism>
<evidence type="ECO:0000313" key="1">
    <source>
        <dbReference type="EMBL" id="KAJ0113689.1"/>
    </source>
</evidence>
<dbReference type="EMBL" id="CM047897">
    <property type="protein sequence ID" value="KAJ0113689.1"/>
    <property type="molecule type" value="Genomic_DNA"/>
</dbReference>
<comment type="caution">
    <text evidence="1">The sequence shown here is derived from an EMBL/GenBank/DDBJ whole genome shotgun (WGS) entry which is preliminary data.</text>
</comment>
<evidence type="ECO:0000313" key="2">
    <source>
        <dbReference type="Proteomes" id="UP001164250"/>
    </source>
</evidence>